<evidence type="ECO:0000313" key="2">
    <source>
        <dbReference type="EMBL" id="GHO53035.1"/>
    </source>
</evidence>
<keyword evidence="3" id="KW-1185">Reference proteome</keyword>
<evidence type="ECO:0000259" key="1">
    <source>
        <dbReference type="PROSITE" id="PS51186"/>
    </source>
</evidence>
<protein>
    <submittedName>
        <fullName evidence="2">N-acetyltransferase</fullName>
    </submittedName>
</protein>
<organism evidence="2 3">
    <name type="scientific">Ktedonobacter robiniae</name>
    <dbReference type="NCBI Taxonomy" id="2778365"/>
    <lineage>
        <taxon>Bacteria</taxon>
        <taxon>Bacillati</taxon>
        <taxon>Chloroflexota</taxon>
        <taxon>Ktedonobacteria</taxon>
        <taxon>Ktedonobacterales</taxon>
        <taxon>Ktedonobacteraceae</taxon>
        <taxon>Ktedonobacter</taxon>
    </lineage>
</organism>
<dbReference type="SUPFAM" id="SSF55729">
    <property type="entry name" value="Acyl-CoA N-acyltransferases (Nat)"/>
    <property type="match status" value="1"/>
</dbReference>
<evidence type="ECO:0000313" key="3">
    <source>
        <dbReference type="Proteomes" id="UP000654345"/>
    </source>
</evidence>
<dbReference type="PROSITE" id="PS51186">
    <property type="entry name" value="GNAT"/>
    <property type="match status" value="1"/>
</dbReference>
<sequence>MNFDIHPLTREDVQELRTWRYEEPYTIYSLGDGSLEELQAEMLDLRSPYFGVRNDVGELVGFFNIGTSALVWNAGEPGIFLDATRQASALGLGLRPDLTGRGLGQSFVEAALAFIREQYAPRQVWLYVLAWNERALRVYERVGFQRVRTFTQENRYGRRDFVEMRRDEQPL</sequence>
<dbReference type="Pfam" id="PF00583">
    <property type="entry name" value="Acetyltransf_1"/>
    <property type="match status" value="1"/>
</dbReference>
<proteinExistence type="predicted"/>
<dbReference type="Gene3D" id="3.40.630.30">
    <property type="match status" value="1"/>
</dbReference>
<dbReference type="RefSeq" id="WP_201369884.1">
    <property type="nucleotide sequence ID" value="NZ_BNJG01000001.1"/>
</dbReference>
<name>A0ABQ3UKX6_9CHLR</name>
<accession>A0ABQ3UKX6</accession>
<dbReference type="InterPro" id="IPR000182">
    <property type="entry name" value="GNAT_dom"/>
</dbReference>
<dbReference type="InterPro" id="IPR016181">
    <property type="entry name" value="Acyl_CoA_acyltransferase"/>
</dbReference>
<comment type="caution">
    <text evidence="2">The sequence shown here is derived from an EMBL/GenBank/DDBJ whole genome shotgun (WGS) entry which is preliminary data.</text>
</comment>
<dbReference type="EMBL" id="BNJG01000001">
    <property type="protein sequence ID" value="GHO53035.1"/>
    <property type="molecule type" value="Genomic_DNA"/>
</dbReference>
<dbReference type="Proteomes" id="UP000654345">
    <property type="component" value="Unassembled WGS sequence"/>
</dbReference>
<reference evidence="2 3" key="1">
    <citation type="journal article" date="2021" name="Int. J. Syst. Evol. Microbiol.">
        <title>Reticulibacter mediterranei gen. nov., sp. nov., within the new family Reticulibacteraceae fam. nov., and Ktedonospora formicarum gen. nov., sp. nov., Ktedonobacter robiniae sp. nov., Dictyobacter formicarum sp. nov. and Dictyobacter arantiisoli sp. nov., belonging to the class Ktedonobacteria.</title>
        <authorList>
            <person name="Yabe S."/>
            <person name="Zheng Y."/>
            <person name="Wang C.M."/>
            <person name="Sakai Y."/>
            <person name="Abe K."/>
            <person name="Yokota A."/>
            <person name="Donadio S."/>
            <person name="Cavaletti L."/>
            <person name="Monciardini P."/>
        </authorList>
    </citation>
    <scope>NUCLEOTIDE SEQUENCE [LARGE SCALE GENOMIC DNA]</scope>
    <source>
        <strain evidence="2 3">SOSP1-30</strain>
    </source>
</reference>
<feature type="domain" description="N-acetyltransferase" evidence="1">
    <location>
        <begin position="3"/>
        <end position="169"/>
    </location>
</feature>
<gene>
    <name evidence="2" type="ORF">KSB_15100</name>
</gene>